<dbReference type="EMBL" id="KZ819814">
    <property type="protein sequence ID" value="PWN51839.1"/>
    <property type="molecule type" value="Genomic_DNA"/>
</dbReference>
<evidence type="ECO:0000313" key="1">
    <source>
        <dbReference type="EMBL" id="PWN51839.1"/>
    </source>
</evidence>
<dbReference type="Proteomes" id="UP000245626">
    <property type="component" value="Unassembled WGS sequence"/>
</dbReference>
<sequence>MAQSPRRSIIKHPHDFHGAQVMSGSAEALNEIGGRYDKALQSAPSVLSPSPALGSSLYQLDEPIIDPTHGLANAFDGIGELNLIPQRSAPPPPGSSGSSIPKSRPTPAGGASSASAFVRPSHAAGATSTSPYSSPTSATNPAFQASSRASFVGGPYRPAPHPGSSSSSHTARPGLPVQTSSPFLPSNNFGAGSSSSSSPSQLSSPLSPWTSANPSSSMPPRPIRSHTTGVETLQSLSLAAGTSNGTLGPANPSLGPRSHSSLAGTTAYSPTLSNSPVVEESSQAPYGNGSAPGGSQSQFIHSSTSRDREKSRDGSLTPGGRNTFKSVFGGFVNSMSDVFSAQKKIEISTPYDPVHLTHVGFNSDTGEFTGLPREWQQLLSDHGITKQDQEANPQAVMDIVAFYQDTQNNADSDDAVWRKFGGAKGASSGLPGANSTENDDVARVGVNGQTLYEKPRAAPPPPGGVVAKKSLRRPPSGEIRPAPPPPPPPSQDETLKASRPAPKPAGRSASLKQKSSATSSGRAPEMPSMAASSTSTATVNASAVKGNLTSSSQTSLTTGLGHGSASSKPSTKPSAAPTGTAVPRRRDTKKNAVKDADVIAKLQAICTDADPTKLYRNLVKIGQGASGGVFTAYQVGTNYSVAIKQMNLEQQPKKDLIINEILVMKESRHKNIVNFIDSFLFKGDLWVVMEYMEGGSLTDVVTCNIMTEGQIAAVSKEVLEGLKNLHEHGVIHRDIKSDNVLLSLQGDIKLTDFGFCAQIGEAHAKRTTMVGTPYWMAPEVVTRKEYGPKVDIWSLGIMCIEMVEGEPPYLTENPLRALYLIATNGTPKINNPENLSSTFKDFLKTCLEVDSEKRPDAKGMLTHPFLKRSESLRTLAPLIKAAREQSKK</sequence>
<evidence type="ECO:0000313" key="2">
    <source>
        <dbReference type="Proteomes" id="UP000245626"/>
    </source>
</evidence>
<accession>A0ACD0P183</accession>
<protein>
    <submittedName>
        <fullName evidence="1">Pkinase-domain-containing protein</fullName>
    </submittedName>
</protein>
<keyword evidence="2" id="KW-1185">Reference proteome</keyword>
<reference evidence="1 2" key="1">
    <citation type="journal article" date="2018" name="Mol. Biol. Evol.">
        <title>Broad Genomic Sampling Reveals a Smut Pathogenic Ancestry of the Fungal Clade Ustilaginomycotina.</title>
        <authorList>
            <person name="Kijpornyongpan T."/>
            <person name="Mondo S.J."/>
            <person name="Barry K."/>
            <person name="Sandor L."/>
            <person name="Lee J."/>
            <person name="Lipzen A."/>
            <person name="Pangilinan J."/>
            <person name="LaButti K."/>
            <person name="Hainaut M."/>
            <person name="Henrissat B."/>
            <person name="Grigoriev I.V."/>
            <person name="Spatafora J.W."/>
            <person name="Aime M.C."/>
        </authorList>
    </citation>
    <scope>NUCLEOTIDE SEQUENCE [LARGE SCALE GENOMIC DNA]</scope>
    <source>
        <strain evidence="1 2">SA 807</strain>
    </source>
</reference>
<organism evidence="1 2">
    <name type="scientific">Violaceomyces palustris</name>
    <dbReference type="NCBI Taxonomy" id="1673888"/>
    <lineage>
        <taxon>Eukaryota</taxon>
        <taxon>Fungi</taxon>
        <taxon>Dikarya</taxon>
        <taxon>Basidiomycota</taxon>
        <taxon>Ustilaginomycotina</taxon>
        <taxon>Ustilaginomycetes</taxon>
        <taxon>Violaceomycetales</taxon>
        <taxon>Violaceomycetaceae</taxon>
        <taxon>Violaceomyces</taxon>
    </lineage>
</organism>
<proteinExistence type="predicted"/>
<name>A0ACD0P183_9BASI</name>
<gene>
    <name evidence="1" type="ORF">IE53DRAFT_385797</name>
</gene>